<keyword evidence="1 3" id="KW-0378">Hydrolase</keyword>
<name>C6BXY2_MARSD</name>
<dbReference type="SUPFAM" id="SSF109604">
    <property type="entry name" value="HD-domain/PDEase-like"/>
    <property type="match status" value="1"/>
</dbReference>
<evidence type="ECO:0000313" key="4">
    <source>
        <dbReference type="Proteomes" id="UP000002601"/>
    </source>
</evidence>
<dbReference type="PANTHER" id="PTHR11373:SF32">
    <property type="entry name" value="DEOXYGUANOSINETRIPHOSPHATE TRIPHOSPHOHYDROLASE"/>
    <property type="match status" value="1"/>
</dbReference>
<dbReference type="GO" id="GO:0008832">
    <property type="term" value="F:dGTPase activity"/>
    <property type="evidence" value="ECO:0007669"/>
    <property type="project" value="UniProtKB-EC"/>
</dbReference>
<gene>
    <name evidence="3" type="ordered locus">Desal_2456</name>
</gene>
<evidence type="ECO:0000259" key="2">
    <source>
        <dbReference type="SMART" id="SM00471"/>
    </source>
</evidence>
<dbReference type="SMART" id="SM00471">
    <property type="entry name" value="HDc"/>
    <property type="match status" value="1"/>
</dbReference>
<proteinExistence type="predicted"/>
<feature type="domain" description="HD/PDEase" evidence="2">
    <location>
        <begin position="57"/>
        <end position="253"/>
    </location>
</feature>
<dbReference type="Gene3D" id="1.10.3550.10">
    <property type="entry name" value="eoxyguanosinetriphosphate triphosphohydrolase domain-like"/>
    <property type="match status" value="1"/>
</dbReference>
<dbReference type="HOGENOM" id="CLU_028163_2_0_7"/>
<dbReference type="eggNOG" id="COG0232">
    <property type="taxonomic scope" value="Bacteria"/>
</dbReference>
<dbReference type="GO" id="GO:0006203">
    <property type="term" value="P:dGTP catabolic process"/>
    <property type="evidence" value="ECO:0007669"/>
    <property type="project" value="TreeGrafter"/>
</dbReference>
<dbReference type="Gene3D" id="1.10.3210.10">
    <property type="entry name" value="Hypothetical protein af1432"/>
    <property type="match status" value="1"/>
</dbReference>
<dbReference type="InterPro" id="IPR027432">
    <property type="entry name" value="dGTP_triphosphohydrolase_C"/>
</dbReference>
<dbReference type="PANTHER" id="PTHR11373">
    <property type="entry name" value="DEOXYNUCLEOSIDE TRIPHOSPHATE TRIPHOSPHOHYDROLASE"/>
    <property type="match status" value="1"/>
</dbReference>
<dbReference type="EC" id="3.1.5.1" evidence="3"/>
<dbReference type="InterPro" id="IPR003607">
    <property type="entry name" value="HD/PDEase_dom"/>
</dbReference>
<reference evidence="3 4" key="1">
    <citation type="submission" date="2009-06" db="EMBL/GenBank/DDBJ databases">
        <title>Complete sequence of Desulfovibrio salexigens DSM 2638.</title>
        <authorList>
            <consortium name="US DOE Joint Genome Institute"/>
            <person name="Lucas S."/>
            <person name="Copeland A."/>
            <person name="Lapidus A."/>
            <person name="Glavina del Rio T."/>
            <person name="Tice H."/>
            <person name="Bruce D."/>
            <person name="Goodwin L."/>
            <person name="Pitluck S."/>
            <person name="Munk A.C."/>
            <person name="Brettin T."/>
            <person name="Detter J.C."/>
            <person name="Han C."/>
            <person name="Tapia R."/>
            <person name="Larimer F."/>
            <person name="Land M."/>
            <person name="Hauser L."/>
            <person name="Kyrpides N."/>
            <person name="Anderson I."/>
            <person name="Wall J.D."/>
            <person name="Arkin A.P."/>
            <person name="Dehal P."/>
            <person name="Chivian D."/>
            <person name="Giles B."/>
            <person name="Hazen T.C."/>
        </authorList>
    </citation>
    <scope>NUCLEOTIDE SEQUENCE [LARGE SCALE GENOMIC DNA]</scope>
    <source>
        <strain evidence="4">ATCC 14822 / DSM 2638 / NCIMB 8403 / VKM B-1763</strain>
    </source>
</reference>
<dbReference type="EMBL" id="CP001649">
    <property type="protein sequence ID" value="ACS80512.1"/>
    <property type="molecule type" value="Genomic_DNA"/>
</dbReference>
<dbReference type="Pfam" id="PF13286">
    <property type="entry name" value="HD_assoc"/>
    <property type="match status" value="1"/>
</dbReference>
<sequence length="440" mass="49971">MKWNKLLSKQRIGKEKSDYADKDRSEFQRDFDRIIFSSAFRRLQDKTQVFPLSRSDYVRTRLTHSLETSSVGRSLGNMVGSRLVEKYPDLDLISSEPGTVVATACLAHDIGNPPFGHSGEDVIRDWFQSSEIGSELCSMVDAEQRNDFIWFEGNAQGLRNILALQRPYSKGGMQLTCATLAAFTKYPYASGHIKDKKKFGVFASEADIYAEVAEHLGLIELEEKKWVRHPFAYLVEAADDICYHVIDIEDGHRLDLISFDELRSIFLDILENKADIIDRVDRIPGKKEQVEYLRACTINALVESSCGVFFDHEQEILAGEFNSSLTEEIRKAKEFSRLKKVAIEKVYNSTEVIETEAAAYEVLWKILDFLGRIVIEIHTKGKLGAKCKKSVKLLPELYAPSTEATVYQNTQKIVDYVSGMTDTFAVRTFNKISGISLLRR</sequence>
<evidence type="ECO:0000256" key="1">
    <source>
        <dbReference type="ARBA" id="ARBA00022801"/>
    </source>
</evidence>
<protein>
    <submittedName>
        <fullName evidence="3">Deoxyguanosinetriphosphate triphosphohydrolase</fullName>
        <ecNumber evidence="3">3.1.5.1</ecNumber>
    </submittedName>
</protein>
<dbReference type="CDD" id="cd00077">
    <property type="entry name" value="HDc"/>
    <property type="match status" value="1"/>
</dbReference>
<dbReference type="NCBIfam" id="NF002205">
    <property type="entry name" value="PRK01096.1"/>
    <property type="match status" value="1"/>
</dbReference>
<dbReference type="InterPro" id="IPR006674">
    <property type="entry name" value="HD_domain"/>
</dbReference>
<dbReference type="InterPro" id="IPR023293">
    <property type="entry name" value="dGTP_triP_hydro_central_sf"/>
</dbReference>
<dbReference type="RefSeq" id="WP_015852328.1">
    <property type="nucleotide sequence ID" value="NC_012881.1"/>
</dbReference>
<dbReference type="STRING" id="526222.Desal_2456"/>
<accession>C6BXY2</accession>
<dbReference type="InterPro" id="IPR006261">
    <property type="entry name" value="dGTPase"/>
</dbReference>
<organism evidence="3 4">
    <name type="scientific">Maridesulfovibrio salexigens (strain ATCC 14822 / DSM 2638 / NCIMB 8403 / VKM B-1763)</name>
    <name type="common">Desulfovibrio salexigens</name>
    <dbReference type="NCBI Taxonomy" id="526222"/>
    <lineage>
        <taxon>Bacteria</taxon>
        <taxon>Pseudomonadati</taxon>
        <taxon>Thermodesulfobacteriota</taxon>
        <taxon>Desulfovibrionia</taxon>
        <taxon>Desulfovibrionales</taxon>
        <taxon>Desulfovibrionaceae</taxon>
        <taxon>Maridesulfovibrio</taxon>
    </lineage>
</organism>
<dbReference type="Gene3D" id="1.10.3410.10">
    <property type="entry name" value="putative deoxyguanosinetriphosphate triphosphohydrolase like domain"/>
    <property type="match status" value="1"/>
</dbReference>
<keyword evidence="4" id="KW-1185">Reference proteome</keyword>
<dbReference type="NCBIfam" id="TIGR01353">
    <property type="entry name" value="dGTP_triPase"/>
    <property type="match status" value="1"/>
</dbReference>
<dbReference type="KEGG" id="dsa:Desal_2456"/>
<dbReference type="Proteomes" id="UP000002601">
    <property type="component" value="Chromosome"/>
</dbReference>
<dbReference type="Pfam" id="PF01966">
    <property type="entry name" value="HD"/>
    <property type="match status" value="1"/>
</dbReference>
<dbReference type="InterPro" id="IPR050135">
    <property type="entry name" value="dGTPase-like"/>
</dbReference>
<dbReference type="InterPro" id="IPR026875">
    <property type="entry name" value="PHydrolase_assoc_dom"/>
</dbReference>
<dbReference type="OrthoDB" id="9803619at2"/>
<evidence type="ECO:0000313" key="3">
    <source>
        <dbReference type="EMBL" id="ACS80512.1"/>
    </source>
</evidence>
<dbReference type="AlphaFoldDB" id="C6BXY2"/>